<evidence type="ECO:0000313" key="2">
    <source>
        <dbReference type="Proteomes" id="UP000290013"/>
    </source>
</evidence>
<dbReference type="EMBL" id="LR215974">
    <property type="protein sequence ID" value="VFB05199.1"/>
    <property type="molecule type" value="Genomic_DNA"/>
</dbReference>
<reference evidence="1 2" key="1">
    <citation type="submission" date="2019-02" db="EMBL/GenBank/DDBJ databases">
        <authorList>
            <consortium name="Pathogen Informatics"/>
        </authorList>
    </citation>
    <scope>NUCLEOTIDE SEQUENCE [LARGE SCALE GENOMIC DNA]</scope>
    <source>
        <strain evidence="1 2">3012STDY6944375</strain>
    </source>
</reference>
<sequence>MRSFKFSDDTDETIEIEFDLNFDSVSCESYYSKSIELRADNLKNDENLYEKLILNFKNDVFYEKIRNRKPDTFELNINYNV</sequence>
<proteinExistence type="predicted"/>
<dbReference type="AlphaFoldDB" id="A0A4U8WRJ5"/>
<protein>
    <submittedName>
        <fullName evidence="1">Uncharacterized protein</fullName>
    </submittedName>
</protein>
<organism evidence="1 2">
    <name type="scientific">Chryseobacterium taihuense</name>
    <dbReference type="NCBI Taxonomy" id="1141221"/>
    <lineage>
        <taxon>Bacteria</taxon>
        <taxon>Pseudomonadati</taxon>
        <taxon>Bacteroidota</taxon>
        <taxon>Flavobacteriia</taxon>
        <taxon>Flavobacteriales</taxon>
        <taxon>Weeksellaceae</taxon>
        <taxon>Chryseobacterium group</taxon>
        <taxon>Chryseobacterium</taxon>
    </lineage>
</organism>
<gene>
    <name evidence="1" type="ORF">NCTC12078_03260</name>
</gene>
<evidence type="ECO:0000313" key="1">
    <source>
        <dbReference type="EMBL" id="VFB05199.1"/>
    </source>
</evidence>
<accession>A0A4U8WRJ5</accession>
<name>A0A4U8WRJ5_9FLAO</name>
<dbReference type="Proteomes" id="UP000290013">
    <property type="component" value="Chromosome"/>
</dbReference>
<dbReference type="KEGG" id="ctai:NCTC12078_03260"/>